<gene>
    <name evidence="2" type="ORF">NDU88_002418</name>
</gene>
<name>A0AAV7WL70_PLEWA</name>
<proteinExistence type="predicted"/>
<protein>
    <submittedName>
        <fullName evidence="2">Uncharacterized protein</fullName>
    </submittedName>
</protein>
<feature type="region of interest" description="Disordered" evidence="1">
    <location>
        <begin position="1"/>
        <end position="37"/>
    </location>
</feature>
<dbReference type="Proteomes" id="UP001066276">
    <property type="component" value="Chromosome 1_1"/>
</dbReference>
<comment type="caution">
    <text evidence="2">The sequence shown here is derived from an EMBL/GenBank/DDBJ whole genome shotgun (WGS) entry which is preliminary data.</text>
</comment>
<evidence type="ECO:0000313" key="3">
    <source>
        <dbReference type="Proteomes" id="UP001066276"/>
    </source>
</evidence>
<evidence type="ECO:0000256" key="1">
    <source>
        <dbReference type="SAM" id="MobiDB-lite"/>
    </source>
</evidence>
<reference evidence="2" key="1">
    <citation type="journal article" date="2022" name="bioRxiv">
        <title>Sequencing and chromosome-scale assembly of the giantPleurodeles waltlgenome.</title>
        <authorList>
            <person name="Brown T."/>
            <person name="Elewa A."/>
            <person name="Iarovenko S."/>
            <person name="Subramanian E."/>
            <person name="Araus A.J."/>
            <person name="Petzold A."/>
            <person name="Susuki M."/>
            <person name="Suzuki K.-i.T."/>
            <person name="Hayashi T."/>
            <person name="Toyoda A."/>
            <person name="Oliveira C."/>
            <person name="Osipova E."/>
            <person name="Leigh N.D."/>
            <person name="Simon A."/>
            <person name="Yun M.H."/>
        </authorList>
    </citation>
    <scope>NUCLEOTIDE SEQUENCE</scope>
    <source>
        <strain evidence="2">20211129_DDA</strain>
        <tissue evidence="2">Liver</tissue>
    </source>
</reference>
<sequence>MGCRDPKQHQLSFDATKTPRRQDSVVPHGSDNAERALSAPDPLMEGAAAIMVELKAGFKAIDTRLNSLAMCVDDMHECLDGPSTRVSATEQRISDIEDGSAALTKRVERAEGMLKTGVLKTRTSQQHSHCGGRRVHQHRTHEKECRAAPDQPLPQGLFWPHLHCGESASGH</sequence>
<dbReference type="EMBL" id="JANPWB010000001">
    <property type="protein sequence ID" value="KAJ1214807.1"/>
    <property type="molecule type" value="Genomic_DNA"/>
</dbReference>
<accession>A0AAV7WL70</accession>
<organism evidence="2 3">
    <name type="scientific">Pleurodeles waltl</name>
    <name type="common">Iberian ribbed newt</name>
    <dbReference type="NCBI Taxonomy" id="8319"/>
    <lineage>
        <taxon>Eukaryota</taxon>
        <taxon>Metazoa</taxon>
        <taxon>Chordata</taxon>
        <taxon>Craniata</taxon>
        <taxon>Vertebrata</taxon>
        <taxon>Euteleostomi</taxon>
        <taxon>Amphibia</taxon>
        <taxon>Batrachia</taxon>
        <taxon>Caudata</taxon>
        <taxon>Salamandroidea</taxon>
        <taxon>Salamandridae</taxon>
        <taxon>Pleurodelinae</taxon>
        <taxon>Pleurodeles</taxon>
    </lineage>
</organism>
<evidence type="ECO:0000313" key="2">
    <source>
        <dbReference type="EMBL" id="KAJ1214807.1"/>
    </source>
</evidence>
<keyword evidence="3" id="KW-1185">Reference proteome</keyword>
<dbReference type="AlphaFoldDB" id="A0AAV7WL70"/>